<dbReference type="AlphaFoldDB" id="A0A3G2JQI7"/>
<dbReference type="OrthoDB" id="1163083at2"/>
<dbReference type="EMBL" id="CP033073">
    <property type="protein sequence ID" value="AYN43279.1"/>
    <property type="molecule type" value="Genomic_DNA"/>
</dbReference>
<reference evidence="1 2" key="1">
    <citation type="submission" date="2018-10" db="EMBL/GenBank/DDBJ databases">
        <title>The genome of Streptomyces dangxiongensis Z022.</title>
        <authorList>
            <person name="Zhang B."/>
        </authorList>
    </citation>
    <scope>NUCLEOTIDE SEQUENCE [LARGE SCALE GENOMIC DNA]</scope>
    <source>
        <strain evidence="1 2">Z022</strain>
    </source>
</reference>
<evidence type="ECO:0000313" key="1">
    <source>
        <dbReference type="EMBL" id="AYN43279.1"/>
    </source>
</evidence>
<proteinExistence type="predicted"/>
<dbReference type="Gene3D" id="3.10.450.50">
    <property type="match status" value="2"/>
</dbReference>
<dbReference type="RefSeq" id="WP_121790705.1">
    <property type="nucleotide sequence ID" value="NZ_CP033073.1"/>
</dbReference>
<sequence length="268" mass="28806">MSKDSDAAKAVLGQFPAALTETVSLATPLTLSRIEGRDQAVLVLRELAESFGIGEPEFVATDDQRAFVTFVGRGQGREVGLFAVLTRGSEGTYSAVDLYARPWPFVKLVRDHLAASDKRFHNDIDLSVPYVPAGPPGGFRTDTPGLPGLSADVAFHSPVLTDTAGGGGLVGVILMAVEEISGAPRFRVATRFGNASVVLYDATVHGHTWQLGLVIGLDGNDEIADMRVYSRPWPVAALFRGEVYKLLRDRLGPQYWQGENPLVALGEE</sequence>
<dbReference type="KEGG" id="sdd:D9753_35335"/>
<protein>
    <submittedName>
        <fullName evidence="1">Uncharacterized protein</fullName>
    </submittedName>
</protein>
<evidence type="ECO:0000313" key="2">
    <source>
        <dbReference type="Proteomes" id="UP000268329"/>
    </source>
</evidence>
<gene>
    <name evidence="1" type="ORF">D9753_35335</name>
</gene>
<keyword evidence="2" id="KW-1185">Reference proteome</keyword>
<organism evidence="1 2">
    <name type="scientific">Streptomyces dangxiongensis</name>
    <dbReference type="NCBI Taxonomy" id="1442032"/>
    <lineage>
        <taxon>Bacteria</taxon>
        <taxon>Bacillati</taxon>
        <taxon>Actinomycetota</taxon>
        <taxon>Actinomycetes</taxon>
        <taxon>Kitasatosporales</taxon>
        <taxon>Streptomycetaceae</taxon>
        <taxon>Streptomyces</taxon>
    </lineage>
</organism>
<dbReference type="Proteomes" id="UP000268329">
    <property type="component" value="Chromosome"/>
</dbReference>
<name>A0A3G2JQI7_9ACTN</name>
<accession>A0A3G2JQI7</accession>